<protein>
    <submittedName>
        <fullName evidence="3">Type II toxin-antitoxin system RelE/ParE family toxin</fullName>
    </submittedName>
</protein>
<evidence type="ECO:0000313" key="2">
    <source>
        <dbReference type="EMBL" id="RRO11480.1"/>
    </source>
</evidence>
<gene>
    <name evidence="3" type="ORF">DMB84_016000</name>
    <name evidence="2" type="ORF">DMB85_003060</name>
</gene>
<dbReference type="AlphaFoldDB" id="A0AA93AJU9"/>
<evidence type="ECO:0000313" key="5">
    <source>
        <dbReference type="Proteomes" id="UP000256817"/>
    </source>
</evidence>
<dbReference type="PANTHER" id="PTHR38813:SF1">
    <property type="entry name" value="TOXIN RELE1-RELATED"/>
    <property type="match status" value="1"/>
</dbReference>
<dbReference type="EMBL" id="QHJS02000049">
    <property type="protein sequence ID" value="RRO16013.1"/>
    <property type="molecule type" value="Genomic_DNA"/>
</dbReference>
<reference evidence="4 5" key="1">
    <citation type="submission" date="2018-11" db="EMBL/GenBank/DDBJ databases">
        <title>Draft genome sequences of proposed Pectobacterium aquaticum sp. nov. isolated in France from fresh water.</title>
        <authorList>
            <person name="Pedron J."/>
            <person name="Barny M.A."/>
        </authorList>
    </citation>
    <scope>NUCLEOTIDE SEQUENCE [LARGE SCALE GENOMIC DNA]</scope>
    <source>
        <strain evidence="3 4">A127-S21-F16</strain>
        <strain evidence="2 5">A35-S23-M15</strain>
    </source>
</reference>
<dbReference type="InterPro" id="IPR052747">
    <property type="entry name" value="TA_system_RelE_toxin"/>
</dbReference>
<dbReference type="Proteomes" id="UP000256817">
    <property type="component" value="Unassembled WGS sequence"/>
</dbReference>
<dbReference type="EMBL" id="QHJW02000005">
    <property type="protein sequence ID" value="RRO11480.1"/>
    <property type="molecule type" value="Genomic_DNA"/>
</dbReference>
<keyword evidence="5" id="KW-1185">Reference proteome</keyword>
<dbReference type="Gene3D" id="3.30.2310.20">
    <property type="entry name" value="RelE-like"/>
    <property type="match status" value="1"/>
</dbReference>
<dbReference type="SUPFAM" id="SSF143011">
    <property type="entry name" value="RelE-like"/>
    <property type="match status" value="1"/>
</dbReference>
<sequence>MAHIVWMGKAVKDLRRLPANDQKAIQANVNSLGDYPAIKNKPLDITKLTDRGSEYRLRVGNYRVLFEIQKGEPVIIEIQRVLRRTSTTY</sequence>
<evidence type="ECO:0000313" key="4">
    <source>
        <dbReference type="Proteomes" id="UP000256540"/>
    </source>
</evidence>
<dbReference type="RefSeq" id="WP_102118099.1">
    <property type="nucleotide sequence ID" value="NZ_CP161828.1"/>
</dbReference>
<dbReference type="PANTHER" id="PTHR38813">
    <property type="match status" value="1"/>
</dbReference>
<evidence type="ECO:0000256" key="1">
    <source>
        <dbReference type="ARBA" id="ARBA00022649"/>
    </source>
</evidence>
<dbReference type="Pfam" id="PF05016">
    <property type="entry name" value="ParE_toxin"/>
    <property type="match status" value="1"/>
</dbReference>
<dbReference type="Proteomes" id="UP000256540">
    <property type="component" value="Unassembled WGS sequence"/>
</dbReference>
<dbReference type="InterPro" id="IPR035093">
    <property type="entry name" value="RelE/ParE_toxin_dom_sf"/>
</dbReference>
<evidence type="ECO:0000313" key="3">
    <source>
        <dbReference type="EMBL" id="RRO16013.1"/>
    </source>
</evidence>
<proteinExistence type="predicted"/>
<name>A0AA93AJU9_9GAMM</name>
<keyword evidence="1" id="KW-1277">Toxin-antitoxin system</keyword>
<dbReference type="InterPro" id="IPR007712">
    <property type="entry name" value="RelE/ParE_toxin"/>
</dbReference>
<accession>A0AA93AJU9</accession>
<organism evidence="3 4">
    <name type="scientific">Pectobacterium aquaticum</name>
    <dbReference type="NCBI Taxonomy" id="2204145"/>
    <lineage>
        <taxon>Bacteria</taxon>
        <taxon>Pseudomonadati</taxon>
        <taxon>Pseudomonadota</taxon>
        <taxon>Gammaproteobacteria</taxon>
        <taxon>Enterobacterales</taxon>
        <taxon>Pectobacteriaceae</taxon>
        <taxon>Pectobacterium</taxon>
    </lineage>
</organism>
<comment type="caution">
    <text evidence="3">The sequence shown here is derived from an EMBL/GenBank/DDBJ whole genome shotgun (WGS) entry which is preliminary data.</text>
</comment>